<dbReference type="EMBL" id="CP017269">
    <property type="protein sequence ID" value="AOT69970.1"/>
    <property type="molecule type" value="Genomic_DNA"/>
</dbReference>
<evidence type="ECO:0000256" key="7">
    <source>
        <dbReference type="SAM" id="Phobius"/>
    </source>
</evidence>
<evidence type="ECO:0000313" key="9">
    <source>
        <dbReference type="EMBL" id="AOT69970.1"/>
    </source>
</evidence>
<dbReference type="Pfam" id="PF23750">
    <property type="entry name" value="RsgI_M"/>
    <property type="match status" value="1"/>
</dbReference>
<protein>
    <recommendedName>
        <fullName evidence="8">RsgI N-terminal anti-sigma domain-containing protein</fullName>
    </recommendedName>
</protein>
<dbReference type="Pfam" id="PF12791">
    <property type="entry name" value="RsgI_N"/>
    <property type="match status" value="1"/>
</dbReference>
<evidence type="ECO:0000256" key="6">
    <source>
        <dbReference type="SAM" id="MobiDB-lite"/>
    </source>
</evidence>
<reference evidence="9 10" key="1">
    <citation type="submission" date="2016-09" db="EMBL/GenBank/DDBJ databases">
        <title>Genomic analysis reveals versatility of anaerobic energy metabolism of Geosporobacter ferrireducens IRF9 of phylum Firmicutes.</title>
        <authorList>
            <person name="Kim S.-J."/>
        </authorList>
    </citation>
    <scope>NUCLEOTIDE SEQUENCE [LARGE SCALE GENOMIC DNA]</scope>
    <source>
        <strain evidence="9 10">IRF9</strain>
    </source>
</reference>
<evidence type="ECO:0000256" key="1">
    <source>
        <dbReference type="ARBA" id="ARBA00004162"/>
    </source>
</evidence>
<dbReference type="PROSITE" id="PS51849">
    <property type="entry name" value="RSGI_N"/>
    <property type="match status" value="1"/>
</dbReference>
<keyword evidence="2" id="KW-1003">Cell membrane</keyword>
<feature type="domain" description="RsgI N-terminal anti-sigma" evidence="8">
    <location>
        <begin position="3"/>
        <end position="50"/>
    </location>
</feature>
<dbReference type="Proteomes" id="UP000095743">
    <property type="component" value="Chromosome"/>
</dbReference>
<dbReference type="InterPro" id="IPR055431">
    <property type="entry name" value="RsgI_M"/>
</dbReference>
<gene>
    <name evidence="9" type="ORF">Gferi_10460</name>
</gene>
<dbReference type="STRING" id="1424294.Gferi_10460"/>
<name>A0A1D8GGB8_9FIRM</name>
<evidence type="ECO:0000313" key="10">
    <source>
        <dbReference type="Proteomes" id="UP000095743"/>
    </source>
</evidence>
<evidence type="ECO:0000256" key="5">
    <source>
        <dbReference type="ARBA" id="ARBA00023136"/>
    </source>
</evidence>
<dbReference type="AlphaFoldDB" id="A0A1D8GGB8"/>
<keyword evidence="5 7" id="KW-0472">Membrane</keyword>
<proteinExistence type="predicted"/>
<feature type="compositionally biased region" description="Basic and acidic residues" evidence="6">
    <location>
        <begin position="346"/>
        <end position="394"/>
    </location>
</feature>
<keyword evidence="3 7" id="KW-0812">Transmembrane</keyword>
<dbReference type="RefSeq" id="WP_069976205.1">
    <property type="nucleotide sequence ID" value="NZ_CP017269.1"/>
</dbReference>
<keyword evidence="4 7" id="KW-1133">Transmembrane helix</keyword>
<feature type="region of interest" description="Disordered" evidence="6">
    <location>
        <begin position="252"/>
        <end position="408"/>
    </location>
</feature>
<dbReference type="KEGG" id="gfe:Gferi_10460"/>
<evidence type="ECO:0000256" key="2">
    <source>
        <dbReference type="ARBA" id="ARBA00022475"/>
    </source>
</evidence>
<dbReference type="GO" id="GO:0005886">
    <property type="term" value="C:plasma membrane"/>
    <property type="evidence" value="ECO:0007669"/>
    <property type="project" value="UniProtKB-SubCell"/>
</dbReference>
<feature type="transmembrane region" description="Helical" evidence="7">
    <location>
        <begin position="57"/>
        <end position="77"/>
    </location>
</feature>
<dbReference type="OrthoDB" id="9800626at2"/>
<dbReference type="InterPro" id="IPR024449">
    <property type="entry name" value="Anti-sigma_RsgI_N"/>
</dbReference>
<evidence type="ECO:0000256" key="4">
    <source>
        <dbReference type="ARBA" id="ARBA00022989"/>
    </source>
</evidence>
<comment type="subcellular location">
    <subcellularLocation>
        <location evidence="1">Cell membrane</location>
        <topology evidence="1">Single-pass membrane protein</topology>
    </subcellularLocation>
</comment>
<accession>A0A1D8GGB8</accession>
<keyword evidence="10" id="KW-1185">Reference proteome</keyword>
<organism evidence="9 10">
    <name type="scientific">Geosporobacter ferrireducens</name>
    <dbReference type="NCBI Taxonomy" id="1424294"/>
    <lineage>
        <taxon>Bacteria</taxon>
        <taxon>Bacillati</taxon>
        <taxon>Bacillota</taxon>
        <taxon>Clostridia</taxon>
        <taxon>Peptostreptococcales</taxon>
        <taxon>Thermotaleaceae</taxon>
        <taxon>Geosporobacter</taxon>
    </lineage>
</organism>
<evidence type="ECO:0000259" key="8">
    <source>
        <dbReference type="PROSITE" id="PS51849"/>
    </source>
</evidence>
<feature type="compositionally biased region" description="Basic and acidic residues" evidence="6">
    <location>
        <begin position="252"/>
        <end position="338"/>
    </location>
</feature>
<sequence>MVYKGCVVKVEKSFAIVFTSSGECLKVVKKEGLTTGKEILFIEEDIYKEKPSMSKSFSLIAAVFMLFFLSATVYTTLQRWLPMQQVAAVVSIDINPSVELEINRANQVLRSLALNEEGEQLLDESLVGLAAEDAVVQLVDKAKNLQYITEERKTILISTVVLKEETKFPKPQLEDVILKKLDEKESFQEIEVLYLKGKKEDLPKAREEKISIGKYEVFLNAIEEKQPVTVEEIKKAKVQELVERGIGKLKTKEVQKNKSKADEKKEEEIEKKEEDLPDDKKKNESQRQTDQKEKKSSNASKKEGKEQLEKPAENNKPPAEQKKPQEQKPEKTDKKEDDTSSSSEGKTNEEKELQKQKPVREKTKPEEIKHVKDEDSPKRENKGEKTKKEDESKKQKNIKNISPHNKKP</sequence>
<evidence type="ECO:0000256" key="3">
    <source>
        <dbReference type="ARBA" id="ARBA00022692"/>
    </source>
</evidence>